<evidence type="ECO:0000313" key="3">
    <source>
        <dbReference type="Proteomes" id="UP001321760"/>
    </source>
</evidence>
<comment type="caution">
    <text evidence="2">The sequence shown here is derived from an EMBL/GenBank/DDBJ whole genome shotgun (WGS) entry which is preliminary data.</text>
</comment>
<keyword evidence="1" id="KW-0732">Signal</keyword>
<keyword evidence="3" id="KW-1185">Reference proteome</keyword>
<reference evidence="2" key="1">
    <citation type="journal article" date="2023" name="Mol. Phylogenet. Evol.">
        <title>Genome-scale phylogeny and comparative genomics of the fungal order Sordariales.</title>
        <authorList>
            <person name="Hensen N."/>
            <person name="Bonometti L."/>
            <person name="Westerberg I."/>
            <person name="Brannstrom I.O."/>
            <person name="Guillou S."/>
            <person name="Cros-Aarteil S."/>
            <person name="Calhoun S."/>
            <person name="Haridas S."/>
            <person name="Kuo A."/>
            <person name="Mondo S."/>
            <person name="Pangilinan J."/>
            <person name="Riley R."/>
            <person name="LaButti K."/>
            <person name="Andreopoulos B."/>
            <person name="Lipzen A."/>
            <person name="Chen C."/>
            <person name="Yan M."/>
            <person name="Daum C."/>
            <person name="Ng V."/>
            <person name="Clum A."/>
            <person name="Steindorff A."/>
            <person name="Ohm R.A."/>
            <person name="Martin F."/>
            <person name="Silar P."/>
            <person name="Natvig D.O."/>
            <person name="Lalanne C."/>
            <person name="Gautier V."/>
            <person name="Ament-Velasquez S.L."/>
            <person name="Kruys A."/>
            <person name="Hutchinson M.I."/>
            <person name="Powell A.J."/>
            <person name="Barry K."/>
            <person name="Miller A.N."/>
            <person name="Grigoriev I.V."/>
            <person name="Debuchy R."/>
            <person name="Gladieux P."/>
            <person name="Hiltunen Thoren M."/>
            <person name="Johannesson H."/>
        </authorList>
    </citation>
    <scope>NUCLEOTIDE SEQUENCE</scope>
    <source>
        <strain evidence="2">PSN243</strain>
    </source>
</reference>
<evidence type="ECO:0000256" key="1">
    <source>
        <dbReference type="SAM" id="SignalP"/>
    </source>
</evidence>
<protein>
    <submittedName>
        <fullName evidence="2">Uncharacterized protein</fullName>
    </submittedName>
</protein>
<organism evidence="2 3">
    <name type="scientific">Podospora aff. communis PSN243</name>
    <dbReference type="NCBI Taxonomy" id="3040156"/>
    <lineage>
        <taxon>Eukaryota</taxon>
        <taxon>Fungi</taxon>
        <taxon>Dikarya</taxon>
        <taxon>Ascomycota</taxon>
        <taxon>Pezizomycotina</taxon>
        <taxon>Sordariomycetes</taxon>
        <taxon>Sordariomycetidae</taxon>
        <taxon>Sordariales</taxon>
        <taxon>Podosporaceae</taxon>
        <taxon>Podospora</taxon>
    </lineage>
</organism>
<dbReference type="Proteomes" id="UP001321760">
    <property type="component" value="Unassembled WGS sequence"/>
</dbReference>
<name>A0AAV9GNB7_9PEZI</name>
<proteinExistence type="predicted"/>
<evidence type="ECO:0000313" key="2">
    <source>
        <dbReference type="EMBL" id="KAK4449702.1"/>
    </source>
</evidence>
<dbReference type="AlphaFoldDB" id="A0AAV9GNB7"/>
<sequence>MRFATIALALGTLCSGALAGNPCNVDNSYCGWYLIDSLGWDEAAVSRDIMYYCSGELTLTNPTVCGGGCAGPTAHCA</sequence>
<gene>
    <name evidence="2" type="ORF">QBC34DRAFT_380159</name>
</gene>
<dbReference type="EMBL" id="MU865936">
    <property type="protein sequence ID" value="KAK4449702.1"/>
    <property type="molecule type" value="Genomic_DNA"/>
</dbReference>
<feature type="chain" id="PRO_5043731836" evidence="1">
    <location>
        <begin position="20"/>
        <end position="77"/>
    </location>
</feature>
<reference evidence="2" key="2">
    <citation type="submission" date="2023-05" db="EMBL/GenBank/DDBJ databases">
        <authorList>
            <consortium name="Lawrence Berkeley National Laboratory"/>
            <person name="Steindorff A."/>
            <person name="Hensen N."/>
            <person name="Bonometti L."/>
            <person name="Westerberg I."/>
            <person name="Brannstrom I.O."/>
            <person name="Guillou S."/>
            <person name="Cros-Aarteil S."/>
            <person name="Calhoun S."/>
            <person name="Haridas S."/>
            <person name="Kuo A."/>
            <person name="Mondo S."/>
            <person name="Pangilinan J."/>
            <person name="Riley R."/>
            <person name="Labutti K."/>
            <person name="Andreopoulos B."/>
            <person name="Lipzen A."/>
            <person name="Chen C."/>
            <person name="Yanf M."/>
            <person name="Daum C."/>
            <person name="Ng V."/>
            <person name="Clum A."/>
            <person name="Ohm R."/>
            <person name="Martin F."/>
            <person name="Silar P."/>
            <person name="Natvig D."/>
            <person name="Lalanne C."/>
            <person name="Gautier V."/>
            <person name="Ament-Velasquez S.L."/>
            <person name="Kruys A."/>
            <person name="Hutchinson M.I."/>
            <person name="Powell A.J."/>
            <person name="Barry K."/>
            <person name="Miller A.N."/>
            <person name="Grigoriev I.V."/>
            <person name="Debuchy R."/>
            <person name="Gladieux P."/>
            <person name="Thoren M.H."/>
            <person name="Johannesson H."/>
        </authorList>
    </citation>
    <scope>NUCLEOTIDE SEQUENCE</scope>
    <source>
        <strain evidence="2">PSN243</strain>
    </source>
</reference>
<accession>A0AAV9GNB7</accession>
<feature type="signal peptide" evidence="1">
    <location>
        <begin position="1"/>
        <end position="19"/>
    </location>
</feature>